<keyword evidence="2" id="KW-0472">Membrane</keyword>
<dbReference type="AlphaFoldDB" id="A0AAJ0LX19"/>
<feature type="transmembrane region" description="Helical" evidence="2">
    <location>
        <begin position="211"/>
        <end position="234"/>
    </location>
</feature>
<feature type="region of interest" description="Disordered" evidence="1">
    <location>
        <begin position="240"/>
        <end position="259"/>
    </location>
</feature>
<organism evidence="3 4">
    <name type="scientific">Extremus antarcticus</name>
    <dbReference type="NCBI Taxonomy" id="702011"/>
    <lineage>
        <taxon>Eukaryota</taxon>
        <taxon>Fungi</taxon>
        <taxon>Dikarya</taxon>
        <taxon>Ascomycota</taxon>
        <taxon>Pezizomycotina</taxon>
        <taxon>Dothideomycetes</taxon>
        <taxon>Dothideomycetidae</taxon>
        <taxon>Mycosphaerellales</taxon>
        <taxon>Extremaceae</taxon>
        <taxon>Extremus</taxon>
    </lineage>
</organism>
<feature type="region of interest" description="Disordered" evidence="1">
    <location>
        <begin position="182"/>
        <end position="202"/>
    </location>
</feature>
<feature type="region of interest" description="Disordered" evidence="1">
    <location>
        <begin position="282"/>
        <end position="303"/>
    </location>
</feature>
<name>A0AAJ0LX19_9PEZI</name>
<protein>
    <submittedName>
        <fullName evidence="3">Uncharacterized protein</fullName>
    </submittedName>
</protein>
<evidence type="ECO:0000256" key="1">
    <source>
        <dbReference type="SAM" id="MobiDB-lite"/>
    </source>
</evidence>
<accession>A0AAJ0LX19</accession>
<sequence>MLALTHAASDDVLFFFTNTYGECGYGSARMQIAGGGLCAYDSTINRVYMCDKEYAAAIGDACYALGQTCEAGVNAPGDEQILCQALGLDTNQGNHLPAAIRSDAQQCANDCTEWCCSTAELCVTGQGQYSVCGTKFLRPNYTAEQEYEALGVESVPATLTKGQAIGTGSQVVISSTMVQTGGPSSISALPPDNTSGKPPRSTNEAGLGGGAYAGIAIGAVAVLLLIAGCVWFFLKRRAKKETTPTPATEPRLPQEDFGPVEVEAKYFGASEAPANTYHELSARDKPIEAPGAHQRHELGRSIS</sequence>
<evidence type="ECO:0000313" key="4">
    <source>
        <dbReference type="Proteomes" id="UP001271007"/>
    </source>
</evidence>
<evidence type="ECO:0000313" key="3">
    <source>
        <dbReference type="EMBL" id="KAK3058471.1"/>
    </source>
</evidence>
<feature type="compositionally biased region" description="Basic and acidic residues" evidence="1">
    <location>
        <begin position="294"/>
        <end position="303"/>
    </location>
</feature>
<evidence type="ECO:0000256" key="2">
    <source>
        <dbReference type="SAM" id="Phobius"/>
    </source>
</evidence>
<keyword evidence="2" id="KW-1133">Transmembrane helix</keyword>
<keyword evidence="2" id="KW-0812">Transmembrane</keyword>
<dbReference type="EMBL" id="JAWDJX010000001">
    <property type="protein sequence ID" value="KAK3058471.1"/>
    <property type="molecule type" value="Genomic_DNA"/>
</dbReference>
<keyword evidence="4" id="KW-1185">Reference proteome</keyword>
<reference evidence="3" key="1">
    <citation type="submission" date="2023-04" db="EMBL/GenBank/DDBJ databases">
        <title>Black Yeasts Isolated from many extreme environments.</title>
        <authorList>
            <person name="Coleine C."/>
            <person name="Stajich J.E."/>
            <person name="Selbmann L."/>
        </authorList>
    </citation>
    <scope>NUCLEOTIDE SEQUENCE</scope>
    <source>
        <strain evidence="3">CCFEE 5312</strain>
    </source>
</reference>
<comment type="caution">
    <text evidence="3">The sequence shown here is derived from an EMBL/GenBank/DDBJ whole genome shotgun (WGS) entry which is preliminary data.</text>
</comment>
<dbReference type="Proteomes" id="UP001271007">
    <property type="component" value="Unassembled WGS sequence"/>
</dbReference>
<gene>
    <name evidence="3" type="ORF">LTR09_000035</name>
</gene>
<proteinExistence type="predicted"/>